<accession>A0ABD3AV88</accession>
<dbReference type="EMBL" id="JBJUIK010000002">
    <property type="protein sequence ID" value="KAL3535133.1"/>
    <property type="molecule type" value="Genomic_DNA"/>
</dbReference>
<dbReference type="Proteomes" id="UP001630127">
    <property type="component" value="Unassembled WGS sequence"/>
</dbReference>
<comment type="caution">
    <text evidence="1">The sequence shown here is derived from an EMBL/GenBank/DDBJ whole genome shotgun (WGS) entry which is preliminary data.</text>
</comment>
<organism evidence="1 2">
    <name type="scientific">Cinchona calisaya</name>
    <dbReference type="NCBI Taxonomy" id="153742"/>
    <lineage>
        <taxon>Eukaryota</taxon>
        <taxon>Viridiplantae</taxon>
        <taxon>Streptophyta</taxon>
        <taxon>Embryophyta</taxon>
        <taxon>Tracheophyta</taxon>
        <taxon>Spermatophyta</taxon>
        <taxon>Magnoliopsida</taxon>
        <taxon>eudicotyledons</taxon>
        <taxon>Gunneridae</taxon>
        <taxon>Pentapetalae</taxon>
        <taxon>asterids</taxon>
        <taxon>lamiids</taxon>
        <taxon>Gentianales</taxon>
        <taxon>Rubiaceae</taxon>
        <taxon>Cinchonoideae</taxon>
        <taxon>Cinchoneae</taxon>
        <taxon>Cinchona</taxon>
    </lineage>
</organism>
<proteinExistence type="predicted"/>
<sequence>MNEVLLSVTSIAQSVDYLRLGLIKEFQSFKEDMKPTVINDDFLKRFTQSQNNSMDIVRVGSVKISKDVISSLKKNKAPALAVQEITSRSKKSLGKKIIQKTLDLHPNIESSMSSTPCPRNKSLKPRSGQQCGVVSVYNILKF</sequence>
<evidence type="ECO:0000313" key="1">
    <source>
        <dbReference type="EMBL" id="KAL3535133.1"/>
    </source>
</evidence>
<evidence type="ECO:0000313" key="2">
    <source>
        <dbReference type="Proteomes" id="UP001630127"/>
    </source>
</evidence>
<name>A0ABD3AV88_9GENT</name>
<gene>
    <name evidence="1" type="ORF">ACH5RR_003594</name>
</gene>
<keyword evidence="2" id="KW-1185">Reference proteome</keyword>
<dbReference type="AlphaFoldDB" id="A0ABD3AV88"/>
<reference evidence="1 2" key="1">
    <citation type="submission" date="2024-11" db="EMBL/GenBank/DDBJ databases">
        <title>A near-complete genome assembly of Cinchona calisaya.</title>
        <authorList>
            <person name="Lian D.C."/>
            <person name="Zhao X.W."/>
            <person name="Wei L."/>
        </authorList>
    </citation>
    <scope>NUCLEOTIDE SEQUENCE [LARGE SCALE GENOMIC DNA]</scope>
    <source>
        <tissue evidence="1">Nenye</tissue>
    </source>
</reference>
<protein>
    <submittedName>
        <fullName evidence="1">Uncharacterized protein</fullName>
    </submittedName>
</protein>